<reference evidence="2" key="1">
    <citation type="submission" date="2023-03" db="EMBL/GenBank/DDBJ databases">
        <authorList>
            <person name="Steffen K."/>
            <person name="Cardenas P."/>
        </authorList>
    </citation>
    <scope>NUCLEOTIDE SEQUENCE</scope>
</reference>
<name>A0AA35TSB6_GEOBA</name>
<proteinExistence type="predicted"/>
<feature type="non-terminal residue" evidence="2">
    <location>
        <position position="174"/>
    </location>
</feature>
<feature type="region of interest" description="Disordered" evidence="1">
    <location>
        <begin position="101"/>
        <end position="174"/>
    </location>
</feature>
<comment type="caution">
    <text evidence="2">The sequence shown here is derived from an EMBL/GenBank/DDBJ whole genome shotgun (WGS) entry which is preliminary data.</text>
</comment>
<accession>A0AA35TSB6</accession>
<feature type="region of interest" description="Disordered" evidence="1">
    <location>
        <begin position="1"/>
        <end position="86"/>
    </location>
</feature>
<organism evidence="2 3">
    <name type="scientific">Geodia barretti</name>
    <name type="common">Barrett's horny sponge</name>
    <dbReference type="NCBI Taxonomy" id="519541"/>
    <lineage>
        <taxon>Eukaryota</taxon>
        <taxon>Metazoa</taxon>
        <taxon>Porifera</taxon>
        <taxon>Demospongiae</taxon>
        <taxon>Heteroscleromorpha</taxon>
        <taxon>Tetractinellida</taxon>
        <taxon>Astrophorina</taxon>
        <taxon>Geodiidae</taxon>
        <taxon>Geodia</taxon>
    </lineage>
</organism>
<dbReference type="AlphaFoldDB" id="A0AA35TSB6"/>
<feature type="compositionally biased region" description="Gly residues" evidence="1">
    <location>
        <begin position="165"/>
        <end position="174"/>
    </location>
</feature>
<keyword evidence="3" id="KW-1185">Reference proteome</keyword>
<feature type="compositionally biased region" description="Pro residues" evidence="1">
    <location>
        <begin position="47"/>
        <end position="56"/>
    </location>
</feature>
<dbReference type="EMBL" id="CASHTH010004102">
    <property type="protein sequence ID" value="CAI8053555.1"/>
    <property type="molecule type" value="Genomic_DNA"/>
</dbReference>
<feature type="compositionally biased region" description="Low complexity" evidence="1">
    <location>
        <begin position="57"/>
        <end position="86"/>
    </location>
</feature>
<dbReference type="Proteomes" id="UP001174909">
    <property type="component" value="Unassembled WGS sequence"/>
</dbReference>
<evidence type="ECO:0000313" key="2">
    <source>
        <dbReference type="EMBL" id="CAI8053555.1"/>
    </source>
</evidence>
<evidence type="ECO:0000256" key="1">
    <source>
        <dbReference type="SAM" id="MobiDB-lite"/>
    </source>
</evidence>
<evidence type="ECO:0000313" key="3">
    <source>
        <dbReference type="Proteomes" id="UP001174909"/>
    </source>
</evidence>
<sequence length="174" mass="18498">MTAIASPKRHHHPFPGSPIITHHPPHQKQQLVQPAPRNHYVNVCPDLLPPPLPPPSTLLLGPPNTSSREPSVSDSEISTSSISGLSDSSEIRSLFASLPSSHGIRDTNLAGGVGSMTANNPHYNQLKVVEGSKASERTRRILHRPSYLESDSSSSLAESSESLVGLGGGGNNRQ</sequence>
<feature type="compositionally biased region" description="Low complexity" evidence="1">
    <location>
        <begin position="147"/>
        <end position="164"/>
    </location>
</feature>
<protein>
    <submittedName>
        <fullName evidence="2">Uncharacterized protein</fullName>
    </submittedName>
</protein>
<gene>
    <name evidence="2" type="ORF">GBAR_LOCUS29286</name>
</gene>